<dbReference type="STRING" id="1353952.A0A165F107"/>
<evidence type="ECO:0000313" key="8">
    <source>
        <dbReference type="Proteomes" id="UP000076842"/>
    </source>
</evidence>
<keyword evidence="2" id="KW-0812">Transmembrane</keyword>
<comment type="subcellular location">
    <subcellularLocation>
        <location evidence="1">Mitochondrion inner membrane</location>
        <topology evidence="1">Multi-pass membrane protein</topology>
    </subcellularLocation>
</comment>
<reference evidence="7 8" key="1">
    <citation type="journal article" date="2016" name="Mol. Biol. Evol.">
        <title>Comparative Genomics of Early-Diverging Mushroom-Forming Fungi Provides Insights into the Origins of Lignocellulose Decay Capabilities.</title>
        <authorList>
            <person name="Nagy L.G."/>
            <person name="Riley R."/>
            <person name="Tritt A."/>
            <person name="Adam C."/>
            <person name="Daum C."/>
            <person name="Floudas D."/>
            <person name="Sun H."/>
            <person name="Yadav J.S."/>
            <person name="Pangilinan J."/>
            <person name="Larsson K.H."/>
            <person name="Matsuura K."/>
            <person name="Barry K."/>
            <person name="Labutti K."/>
            <person name="Kuo R."/>
            <person name="Ohm R.A."/>
            <person name="Bhattacharya S.S."/>
            <person name="Shirouzu T."/>
            <person name="Yoshinaga Y."/>
            <person name="Martin F.M."/>
            <person name="Grigoriev I.V."/>
            <person name="Hibbett D.S."/>
        </authorList>
    </citation>
    <scope>NUCLEOTIDE SEQUENCE [LARGE SCALE GENOMIC DNA]</scope>
    <source>
        <strain evidence="7 8">HHB12733</strain>
    </source>
</reference>
<dbReference type="EMBL" id="KV423986">
    <property type="protein sequence ID" value="KZT55961.1"/>
    <property type="molecule type" value="Genomic_DNA"/>
</dbReference>
<dbReference type="PANTHER" id="PTHR21382">
    <property type="entry name" value="NADH-UBIQUINONE OXIDOREDUCTASE SUBUNIT"/>
    <property type="match status" value="1"/>
</dbReference>
<proteinExistence type="predicted"/>
<evidence type="ECO:0000256" key="4">
    <source>
        <dbReference type="ARBA" id="ARBA00022989"/>
    </source>
</evidence>
<keyword evidence="5" id="KW-0496">Mitochondrion</keyword>
<dbReference type="AlphaFoldDB" id="A0A165F107"/>
<evidence type="ECO:0000256" key="2">
    <source>
        <dbReference type="ARBA" id="ARBA00022692"/>
    </source>
</evidence>
<name>A0A165F107_9BASI</name>
<sequence length="154" mass="15791">MADEYEQKPALQRAAFVGLQSAGVGLVFSSVQNALETHGKGAAGVLTRTGSTIGFFAAMGAVFSYTEASIANARATDDAWNGAAGGCAAGFLAGIRARSIPTAVASCAILGGLVGGFDVTGKSLTGGVRDFEGPEDREERRLAFFKKPRPLSTE</sequence>
<organism evidence="7 8">
    <name type="scientific">Calocera cornea HHB12733</name>
    <dbReference type="NCBI Taxonomy" id="1353952"/>
    <lineage>
        <taxon>Eukaryota</taxon>
        <taxon>Fungi</taxon>
        <taxon>Dikarya</taxon>
        <taxon>Basidiomycota</taxon>
        <taxon>Agaricomycotina</taxon>
        <taxon>Dacrymycetes</taxon>
        <taxon>Dacrymycetales</taxon>
        <taxon>Dacrymycetaceae</taxon>
        <taxon>Calocera</taxon>
    </lineage>
</organism>
<evidence type="ECO:0000313" key="7">
    <source>
        <dbReference type="EMBL" id="KZT55961.1"/>
    </source>
</evidence>
<evidence type="ECO:0000256" key="1">
    <source>
        <dbReference type="ARBA" id="ARBA00004448"/>
    </source>
</evidence>
<dbReference type="OrthoDB" id="1913277at2759"/>
<keyword evidence="3" id="KW-0999">Mitochondrion inner membrane</keyword>
<dbReference type="PANTHER" id="PTHR21382:SF1">
    <property type="entry name" value="NADH DEHYDROGENASE [UBIQUINONE] 1 ALPHA SUBCOMPLEX SUBUNIT 11"/>
    <property type="match status" value="1"/>
</dbReference>
<dbReference type="InParanoid" id="A0A165F107"/>
<dbReference type="GO" id="GO:0045271">
    <property type="term" value="C:respiratory chain complex I"/>
    <property type="evidence" value="ECO:0007669"/>
    <property type="project" value="InterPro"/>
</dbReference>
<keyword evidence="4" id="KW-1133">Transmembrane helix</keyword>
<dbReference type="Proteomes" id="UP000076842">
    <property type="component" value="Unassembled WGS sequence"/>
</dbReference>
<protein>
    <submittedName>
        <fullName evidence="7">Uncharacterized protein</fullName>
    </submittedName>
</protein>
<accession>A0A165F107</accession>
<keyword evidence="8" id="KW-1185">Reference proteome</keyword>
<dbReference type="GO" id="GO:0005743">
    <property type="term" value="C:mitochondrial inner membrane"/>
    <property type="evidence" value="ECO:0007669"/>
    <property type="project" value="UniProtKB-SubCell"/>
</dbReference>
<evidence type="ECO:0000256" key="3">
    <source>
        <dbReference type="ARBA" id="ARBA00022792"/>
    </source>
</evidence>
<dbReference type="InterPro" id="IPR039205">
    <property type="entry name" value="NDUFA11"/>
</dbReference>
<evidence type="ECO:0000256" key="5">
    <source>
        <dbReference type="ARBA" id="ARBA00023128"/>
    </source>
</evidence>
<keyword evidence="6" id="KW-0472">Membrane</keyword>
<dbReference type="GO" id="GO:0006120">
    <property type="term" value="P:mitochondrial electron transport, NADH to ubiquinone"/>
    <property type="evidence" value="ECO:0007669"/>
    <property type="project" value="InterPro"/>
</dbReference>
<dbReference type="Pfam" id="PF02466">
    <property type="entry name" value="Tim17"/>
    <property type="match status" value="1"/>
</dbReference>
<evidence type="ECO:0000256" key="6">
    <source>
        <dbReference type="ARBA" id="ARBA00023136"/>
    </source>
</evidence>
<gene>
    <name evidence="7" type="ORF">CALCODRAFT_337028</name>
</gene>